<dbReference type="PROSITE" id="PS50240">
    <property type="entry name" value="TRYPSIN_DOM"/>
    <property type="match status" value="1"/>
</dbReference>
<feature type="domain" description="Peptidase S1" evidence="4">
    <location>
        <begin position="26"/>
        <end position="266"/>
    </location>
</feature>
<sequence>MKTITLLLALICAALAAPGQHPESRIVGGINALPNEFPSIVSVRRVILTLTTHVCGGSILNNFWIMTAAQCITQSPAGANFVIWAGSHNLNLNEDTRQVISVQRSVVHPDYLGGVNPSDIAVMRLQNPLTFTPAIQPVNLPEDNVEPRLGAATLAGWGSISGANNVSPTVLQKAVIPILDFDTCEEANGGPGASPFGPTNICTGPLTGGISACFGDGGGPLYIIENGVQTQVGISSWIWTPCGSFGRPSVYVGISHYLAWVREQLAS</sequence>
<comment type="similarity">
    <text evidence="2">Belongs to the peptidase S1 family. CLIP subfamily.</text>
</comment>
<dbReference type="EnsemblMetazoa" id="CPIJ000771-RA">
    <property type="protein sequence ID" value="CPIJ000771-PA"/>
    <property type="gene ID" value="CPIJ000771"/>
</dbReference>
<dbReference type="PANTHER" id="PTHR24250:SF50">
    <property type="entry name" value="PEPTIDASE S1 DOMAIN-CONTAINING PROTEIN"/>
    <property type="match status" value="1"/>
</dbReference>
<dbReference type="PRINTS" id="PR00722">
    <property type="entry name" value="CHYMOTRYPSIN"/>
</dbReference>
<evidence type="ECO:0000256" key="1">
    <source>
        <dbReference type="ARBA" id="ARBA00023157"/>
    </source>
</evidence>
<gene>
    <name evidence="6" type="primary">6031879</name>
    <name evidence="5" type="ORF">CpipJ_CPIJ000771</name>
</gene>
<evidence type="ECO:0000256" key="3">
    <source>
        <dbReference type="SAM" id="SignalP"/>
    </source>
</evidence>
<dbReference type="MEROPS" id="S01.B64"/>
<dbReference type="OrthoDB" id="10061449at2759"/>
<dbReference type="HOGENOM" id="CLU_006842_7_0_1"/>
<proteinExistence type="inferred from homology"/>
<protein>
    <submittedName>
        <fullName evidence="5">Trypsin-2</fullName>
    </submittedName>
</protein>
<dbReference type="VEuPathDB" id="VectorBase:CPIJ000771"/>
<dbReference type="PANTHER" id="PTHR24250">
    <property type="entry name" value="CHYMOTRYPSIN-RELATED"/>
    <property type="match status" value="1"/>
</dbReference>
<accession>B0W1J3</accession>
<evidence type="ECO:0000313" key="7">
    <source>
        <dbReference type="Proteomes" id="UP000002320"/>
    </source>
</evidence>
<feature type="signal peptide" evidence="3">
    <location>
        <begin position="1"/>
        <end position="16"/>
    </location>
</feature>
<evidence type="ECO:0000313" key="5">
    <source>
        <dbReference type="EMBL" id="EDS25791.1"/>
    </source>
</evidence>
<dbReference type="InterPro" id="IPR001254">
    <property type="entry name" value="Trypsin_dom"/>
</dbReference>
<dbReference type="InterPro" id="IPR043504">
    <property type="entry name" value="Peptidase_S1_PA_chymotrypsin"/>
</dbReference>
<dbReference type="Gene3D" id="2.40.10.10">
    <property type="entry name" value="Trypsin-like serine proteases"/>
    <property type="match status" value="1"/>
</dbReference>
<dbReference type="Pfam" id="PF00089">
    <property type="entry name" value="Trypsin"/>
    <property type="match status" value="1"/>
</dbReference>
<dbReference type="InterPro" id="IPR001314">
    <property type="entry name" value="Peptidase_S1A"/>
</dbReference>
<evidence type="ECO:0000256" key="2">
    <source>
        <dbReference type="ARBA" id="ARBA00024195"/>
    </source>
</evidence>
<dbReference type="GO" id="GO:0006508">
    <property type="term" value="P:proteolysis"/>
    <property type="evidence" value="ECO:0007669"/>
    <property type="project" value="InterPro"/>
</dbReference>
<dbReference type="Proteomes" id="UP000002320">
    <property type="component" value="Unassembled WGS sequence"/>
</dbReference>
<dbReference type="SMART" id="SM00020">
    <property type="entry name" value="Tryp_SPc"/>
    <property type="match status" value="1"/>
</dbReference>
<dbReference type="GO" id="GO:0004252">
    <property type="term" value="F:serine-type endopeptidase activity"/>
    <property type="evidence" value="ECO:0007669"/>
    <property type="project" value="InterPro"/>
</dbReference>
<name>B0W1J3_CULQU</name>
<evidence type="ECO:0000259" key="4">
    <source>
        <dbReference type="PROSITE" id="PS50240"/>
    </source>
</evidence>
<dbReference type="InterPro" id="IPR009003">
    <property type="entry name" value="Peptidase_S1_PA"/>
</dbReference>
<dbReference type="FunCoup" id="B0W1J3">
    <property type="interactions" value="42"/>
</dbReference>
<organism>
    <name type="scientific">Culex quinquefasciatus</name>
    <name type="common">Southern house mosquito</name>
    <name type="synonym">Culex pungens</name>
    <dbReference type="NCBI Taxonomy" id="7176"/>
    <lineage>
        <taxon>Eukaryota</taxon>
        <taxon>Metazoa</taxon>
        <taxon>Ecdysozoa</taxon>
        <taxon>Arthropoda</taxon>
        <taxon>Hexapoda</taxon>
        <taxon>Insecta</taxon>
        <taxon>Pterygota</taxon>
        <taxon>Neoptera</taxon>
        <taxon>Endopterygota</taxon>
        <taxon>Diptera</taxon>
        <taxon>Nematocera</taxon>
        <taxon>Culicoidea</taxon>
        <taxon>Culicidae</taxon>
        <taxon>Culicinae</taxon>
        <taxon>Culicini</taxon>
        <taxon>Culex</taxon>
        <taxon>Culex</taxon>
    </lineage>
</organism>
<reference evidence="6" key="2">
    <citation type="submission" date="2021-02" db="UniProtKB">
        <authorList>
            <consortium name="EnsemblMetazoa"/>
        </authorList>
    </citation>
    <scope>IDENTIFICATION</scope>
    <source>
        <strain evidence="6">JHB</strain>
    </source>
</reference>
<keyword evidence="3" id="KW-0732">Signal</keyword>
<keyword evidence="1" id="KW-1015">Disulfide bond</keyword>
<dbReference type="SUPFAM" id="SSF50494">
    <property type="entry name" value="Trypsin-like serine proteases"/>
    <property type="match status" value="1"/>
</dbReference>
<dbReference type="CDD" id="cd00190">
    <property type="entry name" value="Tryp_SPc"/>
    <property type="match status" value="1"/>
</dbReference>
<dbReference type="STRING" id="7176.B0W1J3"/>
<keyword evidence="7" id="KW-1185">Reference proteome</keyword>
<reference evidence="5" key="1">
    <citation type="submission" date="2007-03" db="EMBL/GenBank/DDBJ databases">
        <title>Annotation of Culex pipiens quinquefasciatus.</title>
        <authorList>
            <consortium name="The Broad Institute Genome Sequencing Platform"/>
            <person name="Atkinson P.W."/>
            <person name="Hemingway J."/>
            <person name="Christensen B.M."/>
            <person name="Higgs S."/>
            <person name="Kodira C."/>
            <person name="Hannick L."/>
            <person name="Megy K."/>
            <person name="O'Leary S."/>
            <person name="Pearson M."/>
            <person name="Haas B.J."/>
            <person name="Mauceli E."/>
            <person name="Wortman J.R."/>
            <person name="Lee N.H."/>
            <person name="Guigo R."/>
            <person name="Stanke M."/>
            <person name="Alvarado L."/>
            <person name="Amedeo P."/>
            <person name="Antoine C.H."/>
            <person name="Arensburger P."/>
            <person name="Bidwell S.L."/>
            <person name="Crawford M."/>
            <person name="Camaro F."/>
            <person name="Devon K."/>
            <person name="Engels R."/>
            <person name="Hammond M."/>
            <person name="Howarth C."/>
            <person name="Koehrsen M."/>
            <person name="Lawson D."/>
            <person name="Montgomery P."/>
            <person name="Nene V."/>
            <person name="Nusbaum C."/>
            <person name="Puiu D."/>
            <person name="Romero-Severson J."/>
            <person name="Severson D.W."/>
            <person name="Shumway M."/>
            <person name="Sisk P."/>
            <person name="Stolte C."/>
            <person name="Zeng Q."/>
            <person name="Eisenstadt E."/>
            <person name="Fraser-Liggett C."/>
            <person name="Strausberg R."/>
            <person name="Galagan J."/>
            <person name="Birren B."/>
            <person name="Collins F.H."/>
        </authorList>
    </citation>
    <scope>NUCLEOTIDE SEQUENCE [LARGE SCALE GENOMIC DNA]</scope>
    <source>
        <strain evidence="5">JHB</strain>
    </source>
</reference>
<feature type="chain" id="PRO_5011407309" evidence="3">
    <location>
        <begin position="17"/>
        <end position="267"/>
    </location>
</feature>
<dbReference type="KEGG" id="cqu:CpipJ_CPIJ000771"/>
<dbReference type="OMA" id="IHYCAGS"/>
<dbReference type="EMBL" id="DS231822">
    <property type="protein sequence ID" value="EDS25791.1"/>
    <property type="molecule type" value="Genomic_DNA"/>
</dbReference>
<dbReference type="eggNOG" id="KOG3627">
    <property type="taxonomic scope" value="Eukaryota"/>
</dbReference>
<dbReference type="AlphaFoldDB" id="B0W1J3"/>
<dbReference type="FunFam" id="2.40.10.10:FF:000068">
    <property type="entry name" value="transmembrane protease serine 2"/>
    <property type="match status" value="1"/>
</dbReference>
<evidence type="ECO:0000313" key="6">
    <source>
        <dbReference type="EnsemblMetazoa" id="CPIJ000771-PA"/>
    </source>
</evidence>
<dbReference type="VEuPathDB" id="VectorBase:CQUJHB014148"/>
<dbReference type="InParanoid" id="B0W1J3"/>